<dbReference type="GO" id="GO:0006952">
    <property type="term" value="P:defense response"/>
    <property type="evidence" value="ECO:0007669"/>
    <property type="project" value="UniProtKB-ARBA"/>
</dbReference>
<keyword evidence="4 8" id="KW-0732">Signal</keyword>
<keyword evidence="6" id="KW-1133">Transmembrane helix</keyword>
<evidence type="ECO:0000256" key="8">
    <source>
        <dbReference type="SAM" id="SignalP"/>
    </source>
</evidence>
<proteinExistence type="predicted"/>
<dbReference type="InterPro" id="IPR032675">
    <property type="entry name" value="LRR_dom_sf"/>
</dbReference>
<dbReference type="InterPro" id="IPR053213">
    <property type="entry name" value="RLP29"/>
</dbReference>
<comment type="caution">
    <text evidence="11">The sequence shown here is derived from an EMBL/GenBank/DDBJ whole genome shotgun (WGS) entry which is preliminary data.</text>
</comment>
<evidence type="ECO:0008006" key="13">
    <source>
        <dbReference type="Google" id="ProtNLM"/>
    </source>
</evidence>
<reference evidence="11" key="1">
    <citation type="submission" date="2020-06" db="EMBL/GenBank/DDBJ databases">
        <authorList>
            <person name="Li T."/>
            <person name="Hu X."/>
            <person name="Zhang T."/>
            <person name="Song X."/>
            <person name="Zhang H."/>
            <person name="Dai N."/>
            <person name="Sheng W."/>
            <person name="Hou X."/>
            <person name="Wei L."/>
        </authorList>
    </citation>
    <scope>NUCLEOTIDE SEQUENCE</scope>
    <source>
        <strain evidence="11">3651</strain>
        <tissue evidence="11">Leaf</tissue>
    </source>
</reference>
<gene>
    <name evidence="11" type="ORF">Salat_1232800</name>
</gene>
<dbReference type="GO" id="GO:0051707">
    <property type="term" value="P:response to other organism"/>
    <property type="evidence" value="ECO:0007669"/>
    <property type="project" value="UniProtKB-ARBA"/>
</dbReference>
<dbReference type="AlphaFoldDB" id="A0AAE1YFQ6"/>
<dbReference type="PROSITE" id="PS51450">
    <property type="entry name" value="LRR"/>
    <property type="match status" value="2"/>
</dbReference>
<dbReference type="EMBL" id="JACGWO010000004">
    <property type="protein sequence ID" value="KAK4429324.1"/>
    <property type="molecule type" value="Genomic_DNA"/>
</dbReference>
<dbReference type="InterPro" id="IPR003591">
    <property type="entry name" value="Leu-rich_rpt_typical-subtyp"/>
</dbReference>
<name>A0AAE1YFQ6_9LAMI</name>
<evidence type="ECO:0000256" key="7">
    <source>
        <dbReference type="ARBA" id="ARBA00023136"/>
    </source>
</evidence>
<dbReference type="Pfam" id="PF23598">
    <property type="entry name" value="LRR_14"/>
    <property type="match status" value="1"/>
</dbReference>
<dbReference type="InterPro" id="IPR001611">
    <property type="entry name" value="Leu-rich_rpt"/>
</dbReference>
<evidence type="ECO:0000256" key="6">
    <source>
        <dbReference type="ARBA" id="ARBA00022989"/>
    </source>
</evidence>
<keyword evidence="12" id="KW-1185">Reference proteome</keyword>
<keyword evidence="2" id="KW-0433">Leucine-rich repeat</keyword>
<evidence type="ECO:0000256" key="3">
    <source>
        <dbReference type="ARBA" id="ARBA00022692"/>
    </source>
</evidence>
<evidence type="ECO:0000259" key="10">
    <source>
        <dbReference type="Pfam" id="PF23598"/>
    </source>
</evidence>
<dbReference type="FunFam" id="3.80.10.10:FF:000383">
    <property type="entry name" value="Leucine-rich repeat receptor protein kinase EMS1"/>
    <property type="match status" value="1"/>
</dbReference>
<organism evidence="11 12">
    <name type="scientific">Sesamum alatum</name>
    <dbReference type="NCBI Taxonomy" id="300844"/>
    <lineage>
        <taxon>Eukaryota</taxon>
        <taxon>Viridiplantae</taxon>
        <taxon>Streptophyta</taxon>
        <taxon>Embryophyta</taxon>
        <taxon>Tracheophyta</taxon>
        <taxon>Spermatophyta</taxon>
        <taxon>Magnoliopsida</taxon>
        <taxon>eudicotyledons</taxon>
        <taxon>Gunneridae</taxon>
        <taxon>Pentapetalae</taxon>
        <taxon>asterids</taxon>
        <taxon>lamiids</taxon>
        <taxon>Lamiales</taxon>
        <taxon>Pedaliaceae</taxon>
        <taxon>Sesamum</taxon>
    </lineage>
</organism>
<dbReference type="SUPFAM" id="SSF52058">
    <property type="entry name" value="L domain-like"/>
    <property type="match status" value="1"/>
</dbReference>
<feature type="domain" description="Leucine-rich repeat-containing N-terminal plant-type" evidence="9">
    <location>
        <begin position="33"/>
        <end position="68"/>
    </location>
</feature>
<evidence type="ECO:0000313" key="12">
    <source>
        <dbReference type="Proteomes" id="UP001293254"/>
    </source>
</evidence>
<feature type="domain" description="Disease resistance R13L4/SHOC-2-like LRR" evidence="10">
    <location>
        <begin position="107"/>
        <end position="339"/>
    </location>
</feature>
<dbReference type="GO" id="GO:0016020">
    <property type="term" value="C:membrane"/>
    <property type="evidence" value="ECO:0007669"/>
    <property type="project" value="UniProtKB-SubCell"/>
</dbReference>
<evidence type="ECO:0000313" key="11">
    <source>
        <dbReference type="EMBL" id="KAK4429324.1"/>
    </source>
</evidence>
<reference evidence="11" key="2">
    <citation type="journal article" date="2024" name="Plant">
        <title>Genomic evolution and insights into agronomic trait innovations of Sesamum species.</title>
        <authorList>
            <person name="Miao H."/>
            <person name="Wang L."/>
            <person name="Qu L."/>
            <person name="Liu H."/>
            <person name="Sun Y."/>
            <person name="Le M."/>
            <person name="Wang Q."/>
            <person name="Wei S."/>
            <person name="Zheng Y."/>
            <person name="Lin W."/>
            <person name="Duan Y."/>
            <person name="Cao H."/>
            <person name="Xiong S."/>
            <person name="Wang X."/>
            <person name="Wei L."/>
            <person name="Li C."/>
            <person name="Ma Q."/>
            <person name="Ju M."/>
            <person name="Zhao R."/>
            <person name="Li G."/>
            <person name="Mu C."/>
            <person name="Tian Q."/>
            <person name="Mei H."/>
            <person name="Zhang T."/>
            <person name="Gao T."/>
            <person name="Zhang H."/>
        </authorList>
    </citation>
    <scope>NUCLEOTIDE SEQUENCE</scope>
    <source>
        <strain evidence="11">3651</strain>
    </source>
</reference>
<dbReference type="PRINTS" id="PR00019">
    <property type="entry name" value="LEURICHRPT"/>
</dbReference>
<keyword evidence="5" id="KW-0677">Repeat</keyword>
<dbReference type="PANTHER" id="PTHR48009:SF12">
    <property type="entry name" value="LEUCINE-RICH REPEAT RECEPTOR-LIKE PROTEIN KINASE PEPR2"/>
    <property type="match status" value="1"/>
</dbReference>
<dbReference type="Pfam" id="PF08263">
    <property type="entry name" value="LRRNT_2"/>
    <property type="match status" value="1"/>
</dbReference>
<keyword evidence="7" id="KW-0472">Membrane</keyword>
<sequence>MNLLYNSLPFLLIFISSARFLQLNVSMVNSKTHPDDIRVLKQLKNGFDPNSISPGSCLSSWDFSVDPCDHIFTDRFTCGFRCDLIVSGSHRLTEITLDQAGYSGSLSHVSFNLPYLQTLDLSYNSLSGSIPVSLSNLTLLHRLSLSKNSFTGSIPSSLGALTRLQELYLDNNRLTGSIPLTFNLLVSLKRLELQQNNLSGELPDLSQLRNLNYLDLSDNLISGEVVEILPPSVIEISYRNNSFSGDFNVNIAELRSLQVLDLSYNELTGMIPSSLFDHPSLQQLTISHNNFTFLQAPRNMGLTSGLVAVDLSYNELHGLLPAFMAWMPKLSALSLEHNKFTGMIPPPYAMKAVVPRPGMAPFERLLLGGNYLFGPIPGQLMGLKPGSANVSLVDNCLYRCPDTLFFCQGGDQKSLVDCKTFGPIIP</sequence>
<accession>A0AAE1YFQ6</accession>
<dbReference type="InterPro" id="IPR013210">
    <property type="entry name" value="LRR_N_plant-typ"/>
</dbReference>
<dbReference type="SMART" id="SM00369">
    <property type="entry name" value="LRR_TYP"/>
    <property type="match status" value="4"/>
</dbReference>
<evidence type="ECO:0000256" key="5">
    <source>
        <dbReference type="ARBA" id="ARBA00022737"/>
    </source>
</evidence>
<dbReference type="Gene3D" id="3.80.10.10">
    <property type="entry name" value="Ribonuclease Inhibitor"/>
    <property type="match status" value="2"/>
</dbReference>
<evidence type="ECO:0000256" key="4">
    <source>
        <dbReference type="ARBA" id="ARBA00022729"/>
    </source>
</evidence>
<dbReference type="InterPro" id="IPR055414">
    <property type="entry name" value="LRR_R13L4/SHOC2-like"/>
</dbReference>
<dbReference type="Proteomes" id="UP001293254">
    <property type="component" value="Unassembled WGS sequence"/>
</dbReference>
<feature type="chain" id="PRO_5042129672" description="Leucine-rich repeat-containing N-terminal plant-type domain-containing protein" evidence="8">
    <location>
        <begin position="19"/>
        <end position="426"/>
    </location>
</feature>
<evidence type="ECO:0000259" key="9">
    <source>
        <dbReference type="Pfam" id="PF08263"/>
    </source>
</evidence>
<comment type="subcellular location">
    <subcellularLocation>
        <location evidence="1">Membrane</location>
    </subcellularLocation>
</comment>
<dbReference type="FunFam" id="3.80.10.10:FF:000400">
    <property type="entry name" value="Nuclear pore complex protein NUP107"/>
    <property type="match status" value="1"/>
</dbReference>
<dbReference type="PANTHER" id="PTHR48009">
    <property type="entry name" value="LEUCINE-RICH REPEAT (LRR) FAMILY PROTEIN"/>
    <property type="match status" value="1"/>
</dbReference>
<evidence type="ECO:0000256" key="1">
    <source>
        <dbReference type="ARBA" id="ARBA00004370"/>
    </source>
</evidence>
<keyword evidence="3" id="KW-0812">Transmembrane</keyword>
<evidence type="ECO:0000256" key="2">
    <source>
        <dbReference type="ARBA" id="ARBA00022614"/>
    </source>
</evidence>
<protein>
    <recommendedName>
        <fullName evidence="13">Leucine-rich repeat-containing N-terminal plant-type domain-containing protein</fullName>
    </recommendedName>
</protein>
<feature type="signal peptide" evidence="8">
    <location>
        <begin position="1"/>
        <end position="18"/>
    </location>
</feature>